<evidence type="ECO:0000256" key="6">
    <source>
        <dbReference type="SAM" id="SignalP"/>
    </source>
</evidence>
<dbReference type="PANTHER" id="PTHR11662:SF72">
    <property type="entry name" value="MAJOR FACILITATOR SUPERFAMILY (MFS) PROFILE DOMAIN-CONTAINING PROTEIN"/>
    <property type="match status" value="1"/>
</dbReference>
<keyword evidence="2 5" id="KW-0812">Transmembrane</keyword>
<dbReference type="GO" id="GO:0022857">
    <property type="term" value="F:transmembrane transporter activity"/>
    <property type="evidence" value="ECO:0007669"/>
    <property type="project" value="TreeGrafter"/>
</dbReference>
<proteinExistence type="predicted"/>
<dbReference type="InterPro" id="IPR036259">
    <property type="entry name" value="MFS_trans_sf"/>
</dbReference>
<evidence type="ECO:0000313" key="8">
    <source>
        <dbReference type="Proteomes" id="UP000271098"/>
    </source>
</evidence>
<keyword evidence="3 5" id="KW-1133">Transmembrane helix</keyword>
<dbReference type="GO" id="GO:0006820">
    <property type="term" value="P:monoatomic anion transport"/>
    <property type="evidence" value="ECO:0007669"/>
    <property type="project" value="TreeGrafter"/>
</dbReference>
<keyword evidence="6" id="KW-0732">Signal</keyword>
<evidence type="ECO:0000313" key="7">
    <source>
        <dbReference type="EMBL" id="VDK42800.1"/>
    </source>
</evidence>
<feature type="chain" id="PRO_5043138601" evidence="6">
    <location>
        <begin position="24"/>
        <end position="166"/>
    </location>
</feature>
<reference evidence="7 8" key="2">
    <citation type="submission" date="2018-11" db="EMBL/GenBank/DDBJ databases">
        <authorList>
            <consortium name="Pathogen Informatics"/>
        </authorList>
    </citation>
    <scope>NUCLEOTIDE SEQUENCE [LARGE SCALE GENOMIC DNA]</scope>
</reference>
<keyword evidence="4 5" id="KW-0472">Membrane</keyword>
<feature type="transmembrane region" description="Helical" evidence="5">
    <location>
        <begin position="69"/>
        <end position="88"/>
    </location>
</feature>
<keyword evidence="8" id="KW-1185">Reference proteome</keyword>
<dbReference type="EMBL" id="UYRT01007568">
    <property type="protein sequence ID" value="VDK42800.1"/>
    <property type="molecule type" value="Genomic_DNA"/>
</dbReference>
<dbReference type="GO" id="GO:0016020">
    <property type="term" value="C:membrane"/>
    <property type="evidence" value="ECO:0007669"/>
    <property type="project" value="UniProtKB-SubCell"/>
</dbReference>
<feature type="transmembrane region" description="Helical" evidence="5">
    <location>
        <begin position="39"/>
        <end position="62"/>
    </location>
</feature>
<comment type="subcellular location">
    <subcellularLocation>
        <location evidence="1">Membrane</location>
        <topology evidence="1">Multi-pass membrane protein</topology>
    </subcellularLocation>
</comment>
<feature type="signal peptide" evidence="6">
    <location>
        <begin position="1"/>
        <end position="23"/>
    </location>
</feature>
<dbReference type="PANTHER" id="PTHR11662">
    <property type="entry name" value="SOLUTE CARRIER FAMILY 17"/>
    <property type="match status" value="1"/>
</dbReference>
<dbReference type="SUPFAM" id="SSF103473">
    <property type="entry name" value="MFS general substrate transporter"/>
    <property type="match status" value="1"/>
</dbReference>
<name>A0A183D606_9BILA</name>
<evidence type="ECO:0000313" key="9">
    <source>
        <dbReference type="WBParaSite" id="GPUH_0000415401-mRNA-1"/>
    </source>
</evidence>
<feature type="transmembrane region" description="Helical" evidence="5">
    <location>
        <begin position="108"/>
        <end position="126"/>
    </location>
</feature>
<feature type="transmembrane region" description="Helical" evidence="5">
    <location>
        <begin position="133"/>
        <end position="153"/>
    </location>
</feature>
<reference evidence="9" key="1">
    <citation type="submission" date="2016-06" db="UniProtKB">
        <authorList>
            <consortium name="WormBaseParasite"/>
        </authorList>
    </citation>
    <scope>IDENTIFICATION</scope>
</reference>
<dbReference type="InterPro" id="IPR050382">
    <property type="entry name" value="MFS_Na/Anion_cotransporter"/>
</dbReference>
<dbReference type="OrthoDB" id="2985014at2759"/>
<evidence type="ECO:0000256" key="2">
    <source>
        <dbReference type="ARBA" id="ARBA00022692"/>
    </source>
</evidence>
<evidence type="ECO:0000256" key="5">
    <source>
        <dbReference type="SAM" id="Phobius"/>
    </source>
</evidence>
<dbReference type="WBParaSite" id="GPUH_0000415401-mRNA-1">
    <property type="protein sequence ID" value="GPUH_0000415401-mRNA-1"/>
    <property type="gene ID" value="GPUH_0000415401"/>
</dbReference>
<sequence>MLQNGVLSALPFVIQLFAKLAFASVADRAKEAGFSPTQVTKVCNLCASLGGACCFAALIFVDCNHQNKAVLFICLGMGILSGYVPGYNTSIVCLAPKYTSSVASFCRLWGTIGSVASPYIIGVIAVKSVVSEWSMVFLVMITVLVTTGIFFQLCGTDFICFKKSAG</sequence>
<gene>
    <name evidence="7" type="ORF">GPUH_LOCUS4147</name>
</gene>
<dbReference type="AlphaFoldDB" id="A0A183D606"/>
<evidence type="ECO:0000256" key="3">
    <source>
        <dbReference type="ARBA" id="ARBA00022989"/>
    </source>
</evidence>
<evidence type="ECO:0000256" key="4">
    <source>
        <dbReference type="ARBA" id="ARBA00023136"/>
    </source>
</evidence>
<accession>A0A183D606</accession>
<organism evidence="9">
    <name type="scientific">Gongylonema pulchrum</name>
    <dbReference type="NCBI Taxonomy" id="637853"/>
    <lineage>
        <taxon>Eukaryota</taxon>
        <taxon>Metazoa</taxon>
        <taxon>Ecdysozoa</taxon>
        <taxon>Nematoda</taxon>
        <taxon>Chromadorea</taxon>
        <taxon>Rhabditida</taxon>
        <taxon>Spirurina</taxon>
        <taxon>Spiruromorpha</taxon>
        <taxon>Spiruroidea</taxon>
        <taxon>Gongylonematidae</taxon>
        <taxon>Gongylonema</taxon>
    </lineage>
</organism>
<protein>
    <submittedName>
        <fullName evidence="9">MFS domain-containing protein</fullName>
    </submittedName>
</protein>
<dbReference type="Proteomes" id="UP000271098">
    <property type="component" value="Unassembled WGS sequence"/>
</dbReference>
<evidence type="ECO:0000256" key="1">
    <source>
        <dbReference type="ARBA" id="ARBA00004141"/>
    </source>
</evidence>
<dbReference type="Gene3D" id="1.20.1250.20">
    <property type="entry name" value="MFS general substrate transporter like domains"/>
    <property type="match status" value="1"/>
</dbReference>